<comment type="caution">
    <text evidence="3">The sequence shown here is derived from an EMBL/GenBank/DDBJ whole genome shotgun (WGS) entry which is preliminary data.</text>
</comment>
<dbReference type="Pfam" id="PF00106">
    <property type="entry name" value="adh_short"/>
    <property type="match status" value="1"/>
</dbReference>
<dbReference type="EMBL" id="JADOUE010000001">
    <property type="protein sequence ID" value="MBG6122636.1"/>
    <property type="molecule type" value="Genomic_DNA"/>
</dbReference>
<evidence type="ECO:0000313" key="4">
    <source>
        <dbReference type="Proteomes" id="UP000658613"/>
    </source>
</evidence>
<dbReference type="InterPro" id="IPR020904">
    <property type="entry name" value="Sc_DH/Rdtase_CS"/>
</dbReference>
<name>A0A931E3U0_9CORY</name>
<gene>
    <name evidence="3" type="ORF">IW254_001605</name>
</gene>
<dbReference type="GO" id="GO:0016491">
    <property type="term" value="F:oxidoreductase activity"/>
    <property type="evidence" value="ECO:0007669"/>
    <property type="project" value="UniProtKB-KW"/>
</dbReference>
<proteinExistence type="inferred from homology"/>
<dbReference type="PANTHER" id="PTHR44196:SF1">
    <property type="entry name" value="DEHYDROGENASE_REDUCTASE SDR FAMILY MEMBER 7B"/>
    <property type="match status" value="1"/>
</dbReference>
<dbReference type="NCBIfam" id="NF005881">
    <property type="entry name" value="PRK07832.1"/>
    <property type="match status" value="1"/>
</dbReference>
<sequence>MVTGAASGIGKEVALQLAAKGWRVAITDINAEGLNATVKEIRTSPGEVIDATPVDISDHEAVDTWARALEERFGAAHTIHHVGGISMWGAVDLFPLEKWQKLIDVNLMGTVHVIRAFTPSMMKAGPVDKDTKRAIGPRRLACVSSSAGIIGLPWHAAYSASKAGVLGMLEVLRFDLAPYGITVHAVAPGAVDSQLVHSIDIHGIDQSQKRVRLAKEAFQRHAISPAKCAEIILRDVDKGKYLIATSADIKVGRWAQVNAPFAYKAVLTGINKAFQWAAKDAWIESP</sequence>
<reference evidence="3" key="1">
    <citation type="submission" date="2020-11" db="EMBL/GenBank/DDBJ databases">
        <title>Sequencing the genomes of 1000 actinobacteria strains.</title>
        <authorList>
            <person name="Klenk H.-P."/>
        </authorList>
    </citation>
    <scope>NUCLEOTIDE SEQUENCE</scope>
    <source>
        <strain evidence="3">DSM 45632</strain>
    </source>
</reference>
<dbReference type="PRINTS" id="PR00081">
    <property type="entry name" value="GDHRDH"/>
</dbReference>
<dbReference type="PANTHER" id="PTHR44196">
    <property type="entry name" value="DEHYDROGENASE/REDUCTASE SDR FAMILY MEMBER 7B"/>
    <property type="match status" value="1"/>
</dbReference>
<dbReference type="Proteomes" id="UP000658613">
    <property type="component" value="Unassembled WGS sequence"/>
</dbReference>
<dbReference type="AlphaFoldDB" id="A0A931E3U0"/>
<dbReference type="CDD" id="cd05233">
    <property type="entry name" value="SDR_c"/>
    <property type="match status" value="1"/>
</dbReference>
<protein>
    <submittedName>
        <fullName evidence="3">NAD(P)-dependent dehydrogenase (Short-subunit alcohol dehydrogenase family)</fullName>
    </submittedName>
</protein>
<dbReference type="PROSITE" id="PS00061">
    <property type="entry name" value="ADH_SHORT"/>
    <property type="match status" value="1"/>
</dbReference>
<evidence type="ECO:0000256" key="1">
    <source>
        <dbReference type="ARBA" id="ARBA00006484"/>
    </source>
</evidence>
<dbReference type="InterPro" id="IPR036291">
    <property type="entry name" value="NAD(P)-bd_dom_sf"/>
</dbReference>
<dbReference type="GO" id="GO:0016020">
    <property type="term" value="C:membrane"/>
    <property type="evidence" value="ECO:0007669"/>
    <property type="project" value="TreeGrafter"/>
</dbReference>
<keyword evidence="4" id="KW-1185">Reference proteome</keyword>
<organism evidence="3 4">
    <name type="scientific">Corynebacterium aquatimens</name>
    <dbReference type="NCBI Taxonomy" id="1190508"/>
    <lineage>
        <taxon>Bacteria</taxon>
        <taxon>Bacillati</taxon>
        <taxon>Actinomycetota</taxon>
        <taxon>Actinomycetes</taxon>
        <taxon>Mycobacteriales</taxon>
        <taxon>Corynebacteriaceae</taxon>
        <taxon>Corynebacterium</taxon>
    </lineage>
</organism>
<dbReference type="InterPro" id="IPR002347">
    <property type="entry name" value="SDR_fam"/>
</dbReference>
<comment type="similarity">
    <text evidence="1">Belongs to the short-chain dehydrogenases/reductases (SDR) family.</text>
</comment>
<keyword evidence="2" id="KW-0560">Oxidoreductase</keyword>
<evidence type="ECO:0000313" key="3">
    <source>
        <dbReference type="EMBL" id="MBG6122636.1"/>
    </source>
</evidence>
<accession>A0A931E3U0</accession>
<dbReference type="SUPFAM" id="SSF51735">
    <property type="entry name" value="NAD(P)-binding Rossmann-fold domains"/>
    <property type="match status" value="1"/>
</dbReference>
<evidence type="ECO:0000256" key="2">
    <source>
        <dbReference type="ARBA" id="ARBA00023002"/>
    </source>
</evidence>
<dbReference type="Gene3D" id="3.40.50.720">
    <property type="entry name" value="NAD(P)-binding Rossmann-like Domain"/>
    <property type="match status" value="1"/>
</dbReference>